<dbReference type="PROSITE" id="PS00161">
    <property type="entry name" value="ISOCITRATE_LYASE"/>
    <property type="match status" value="1"/>
</dbReference>
<proteinExistence type="predicted"/>
<evidence type="ECO:0000256" key="1">
    <source>
        <dbReference type="ARBA" id="ARBA00022723"/>
    </source>
</evidence>
<dbReference type="EC" id="4.1.3.30" evidence="2"/>
<name>A0A220VGA7_9GAMM</name>
<dbReference type="Proteomes" id="UP000242175">
    <property type="component" value="Chromosome small"/>
</dbReference>
<dbReference type="PANTHER" id="PTHR42905">
    <property type="entry name" value="PHOSPHOENOLPYRUVATE CARBOXYLASE"/>
    <property type="match status" value="1"/>
</dbReference>
<keyword evidence="2" id="KW-0456">Lyase</keyword>
<dbReference type="Gene3D" id="3.20.20.60">
    <property type="entry name" value="Phosphoenolpyruvate-binding domains"/>
    <property type="match status" value="1"/>
</dbReference>
<dbReference type="OrthoDB" id="9771433at2"/>
<dbReference type="RefSeq" id="WP_089074239.1">
    <property type="nucleotide sequence ID" value="NZ_CBCSAM010000002.1"/>
</dbReference>
<evidence type="ECO:0000313" key="3">
    <source>
        <dbReference type="Proteomes" id="UP000242175"/>
    </source>
</evidence>
<dbReference type="GO" id="GO:0046421">
    <property type="term" value="F:methylisocitrate lyase activity"/>
    <property type="evidence" value="ECO:0007669"/>
    <property type="project" value="UniProtKB-EC"/>
</dbReference>
<dbReference type="AlphaFoldDB" id="A0A220VGA7"/>
<protein>
    <submittedName>
        <fullName evidence="2">Methylisocitrate lyase</fullName>
        <ecNumber evidence="2">4.1.3.30</ecNumber>
    </submittedName>
</protein>
<dbReference type="SUPFAM" id="SSF51621">
    <property type="entry name" value="Phosphoenolpyruvate/pyruvate domain"/>
    <property type="match status" value="1"/>
</dbReference>
<dbReference type="GO" id="GO:0019629">
    <property type="term" value="P:propionate catabolic process, 2-methylcitrate cycle"/>
    <property type="evidence" value="ECO:0007669"/>
    <property type="project" value="TreeGrafter"/>
</dbReference>
<dbReference type="CDD" id="cd00377">
    <property type="entry name" value="ICL_PEPM"/>
    <property type="match status" value="1"/>
</dbReference>
<dbReference type="PANTHER" id="PTHR42905:SF5">
    <property type="entry name" value="CARBOXYVINYL-CARBOXYPHOSPHONATE PHOSPHORYLMUTASE, CHLOROPLASTIC"/>
    <property type="match status" value="1"/>
</dbReference>
<reference evidence="2 3" key="1">
    <citation type="journal article" date="2016" name="Int. J. Syst. Evol. Microbiol.">
        <title>Paraphotobacterium marinum gen. nov., sp. nov., a member of the family Vibrionaceae, isolated from surface seawater.</title>
        <authorList>
            <person name="Huang Z."/>
            <person name="Dong C."/>
            <person name="Shao Z."/>
        </authorList>
    </citation>
    <scope>NUCLEOTIDE SEQUENCE [LARGE SCALE GENOMIC DNA]</scope>
    <source>
        <strain evidence="2 3">NSCS20N07D</strain>
    </source>
</reference>
<dbReference type="InterPro" id="IPR039556">
    <property type="entry name" value="ICL/PEPM"/>
</dbReference>
<dbReference type="KEGG" id="pmai:CF386_09705"/>
<keyword evidence="3" id="KW-1185">Reference proteome</keyword>
<accession>A0A220VGA7</accession>
<dbReference type="GO" id="GO:0046872">
    <property type="term" value="F:metal ion binding"/>
    <property type="evidence" value="ECO:0007669"/>
    <property type="project" value="UniProtKB-KW"/>
</dbReference>
<gene>
    <name evidence="2" type="primary">prpB</name>
    <name evidence="2" type="ORF">CF386_09705</name>
</gene>
<evidence type="ECO:0000313" key="2">
    <source>
        <dbReference type="EMBL" id="ASK79331.1"/>
    </source>
</evidence>
<dbReference type="InterPro" id="IPR015813">
    <property type="entry name" value="Pyrv/PenolPyrv_kinase-like_dom"/>
</dbReference>
<dbReference type="InterPro" id="IPR018523">
    <property type="entry name" value="Isocitrate_lyase_ph_CS"/>
</dbReference>
<dbReference type="Pfam" id="PF13714">
    <property type="entry name" value="PEP_mutase"/>
    <property type="match status" value="1"/>
</dbReference>
<dbReference type="EMBL" id="CP022356">
    <property type="protein sequence ID" value="ASK79331.1"/>
    <property type="molecule type" value="Genomic_DNA"/>
</dbReference>
<dbReference type="InterPro" id="IPR040442">
    <property type="entry name" value="Pyrv_kinase-like_dom_sf"/>
</dbReference>
<keyword evidence="1" id="KW-0479">Metal-binding</keyword>
<sequence length="281" mass="31250">MKKSELFRKLASNKNILKIIGTPTPLCAILAENMNAKAIYLSGASVSNFLHGVTDTGLVSMNDVLEAAQSITQKSKLPLLVDIDTGFNDLSGVISRMTKINVAAVHIEDQNIQFKRCGHLQGKQVVSKSEMCERVNYAFTSIPDDKDLVIMARTDAYAIEGLNKTIERAKSYIENGAEMIFVESLKTLDEYTLFCKELGPVPVLANITEFGCTPLLKDSDLERAGVSMALYPRSIERTMMYAAEKMINEIEMHGSQKNLINKMMDRHRTNELLNYSASVID</sequence>
<organism evidence="2 3">
    <name type="scientific">Paraphotobacterium marinum</name>
    <dbReference type="NCBI Taxonomy" id="1755811"/>
    <lineage>
        <taxon>Bacteria</taxon>
        <taxon>Pseudomonadati</taxon>
        <taxon>Pseudomonadota</taxon>
        <taxon>Gammaproteobacteria</taxon>
        <taxon>Vibrionales</taxon>
        <taxon>Vibrionaceae</taxon>
        <taxon>Paraphotobacterium</taxon>
    </lineage>
</organism>